<dbReference type="RefSeq" id="WP_160174062.1">
    <property type="nucleotide sequence ID" value="NZ_JOKG01000003.1"/>
</dbReference>
<feature type="region of interest" description="Disordered" evidence="1">
    <location>
        <begin position="1"/>
        <end position="54"/>
    </location>
</feature>
<dbReference type="InterPro" id="IPR046341">
    <property type="entry name" value="SET_dom_sf"/>
</dbReference>
<name>A0A081N4S0_9GAMM</name>
<reference evidence="3 4" key="1">
    <citation type="submission" date="2014-06" db="EMBL/GenBank/DDBJ databases">
        <title>Whole Genome Sequences of Three Symbiotic Endozoicomonas Bacteria.</title>
        <authorList>
            <person name="Neave M.J."/>
            <person name="Apprill A."/>
            <person name="Voolstra C.R."/>
        </authorList>
    </citation>
    <scope>NUCLEOTIDE SEQUENCE [LARGE SCALE GENOMIC DNA]</scope>
    <source>
        <strain evidence="3 4">LMG 24815</strain>
    </source>
</reference>
<feature type="domain" description="SET" evidence="2">
    <location>
        <begin position="167"/>
        <end position="291"/>
    </location>
</feature>
<dbReference type="InterPro" id="IPR001214">
    <property type="entry name" value="SET_dom"/>
</dbReference>
<organism evidence="3 4">
    <name type="scientific">Endozoicomonas montiporae</name>
    <dbReference type="NCBI Taxonomy" id="1027273"/>
    <lineage>
        <taxon>Bacteria</taxon>
        <taxon>Pseudomonadati</taxon>
        <taxon>Pseudomonadota</taxon>
        <taxon>Gammaproteobacteria</taxon>
        <taxon>Oceanospirillales</taxon>
        <taxon>Endozoicomonadaceae</taxon>
        <taxon>Endozoicomonas</taxon>
    </lineage>
</organism>
<gene>
    <name evidence="3" type="ORF">GZ77_13800</name>
</gene>
<feature type="region of interest" description="Disordered" evidence="1">
    <location>
        <begin position="69"/>
        <end position="155"/>
    </location>
</feature>
<proteinExistence type="predicted"/>
<keyword evidence="4" id="KW-1185">Reference proteome</keyword>
<feature type="compositionally biased region" description="Basic residues" evidence="1">
    <location>
        <begin position="23"/>
        <end position="37"/>
    </location>
</feature>
<dbReference type="Pfam" id="PF00856">
    <property type="entry name" value="SET"/>
    <property type="match status" value="1"/>
</dbReference>
<evidence type="ECO:0000313" key="4">
    <source>
        <dbReference type="Proteomes" id="UP000028006"/>
    </source>
</evidence>
<dbReference type="AlphaFoldDB" id="A0A081N4S0"/>
<evidence type="ECO:0000256" key="1">
    <source>
        <dbReference type="SAM" id="MobiDB-lite"/>
    </source>
</evidence>
<dbReference type="Proteomes" id="UP000028006">
    <property type="component" value="Unassembled WGS sequence"/>
</dbReference>
<dbReference type="PROSITE" id="PS50280">
    <property type="entry name" value="SET"/>
    <property type="match status" value="1"/>
</dbReference>
<accession>A0A081N4S0</accession>
<comment type="caution">
    <text evidence="3">The sequence shown here is derived from an EMBL/GenBank/DDBJ whole genome shotgun (WGS) entry which is preliminary data.</text>
</comment>
<evidence type="ECO:0000313" key="3">
    <source>
        <dbReference type="EMBL" id="KEQ13443.1"/>
    </source>
</evidence>
<evidence type="ECO:0000259" key="2">
    <source>
        <dbReference type="PROSITE" id="PS50280"/>
    </source>
</evidence>
<dbReference type="SUPFAM" id="SSF82199">
    <property type="entry name" value="SET domain"/>
    <property type="match status" value="1"/>
</dbReference>
<protein>
    <recommendedName>
        <fullName evidence="2">SET domain-containing protein</fullName>
    </recommendedName>
</protein>
<dbReference type="EMBL" id="JOKG01000003">
    <property type="protein sequence ID" value="KEQ13443.1"/>
    <property type="molecule type" value="Genomic_DNA"/>
</dbReference>
<dbReference type="Gene3D" id="2.170.270.10">
    <property type="entry name" value="SET domain"/>
    <property type="match status" value="1"/>
</dbReference>
<feature type="compositionally biased region" description="Polar residues" evidence="1">
    <location>
        <begin position="1"/>
        <end position="22"/>
    </location>
</feature>
<sequence>MESSTLPVNKTGRTGSFFSPHTSPRKKTGRHSHRPVKVKPNPHQSGESASEAGCPSYFASLEGCKVGLEPTKRQSVKLVKGSSGYSPSAKRRRTPLADSEAKPVTASKLTVQQDKSGPRAIGEASSDDEADSVKSLTDAPVKGHSKTSGKPRNLYDRAEQEAVPLGSGVFTAPSVTGGGLGLFAGKAFKKGEFITFYDGEREMVDAKRRSELLSQLKFWSHIARLDRYEIIHGLTTPVSGKGAGSFANHGFGGHLSPNAKYCVLEKGALKKLCLQALTDIEKGDEIFTDYGNDYWYRFQDAFPEMYERIFAAGLRDVVKGIDPDVLKNLDKIKPVDQFLKNSGVPIPDWPELKHRHTQWIGALSRYALFKIGAVEGDRLSLDALRLLKEDSHEYFIALAQFYLKKSFNKRVAQDWNYRGNSLAIPRNGVFNPAITRWSGFHFNIFAGLYQNGRFDIEEKALMHTISTLNPSHPMHEQLLNDYIFRFLEIDPDRPIVKDIKALNKKITALASKLRTSSAAPWPVVDGRKMPLSHEWSVKYLREFLFRKGVKLDDKRFYPDQLNDLMTDEALYNQAFLTFCRERGCDFRQTILVARKTGIRFAPVKGLKFDKRDCTLSALFLQYIHRAGFDSPETLDGTTNEMLCNSIDMITSDYEGTLSVESLLLDAAVFDI</sequence>